<evidence type="ECO:0000256" key="2">
    <source>
        <dbReference type="ARBA" id="ARBA00023015"/>
    </source>
</evidence>
<dbReference type="GO" id="GO:0032993">
    <property type="term" value="C:protein-DNA complex"/>
    <property type="evidence" value="ECO:0007669"/>
    <property type="project" value="TreeGrafter"/>
</dbReference>
<dbReference type="OrthoDB" id="9815174at2"/>
<comment type="similarity">
    <text evidence="1">Belongs to the LysR transcriptional regulatory family.</text>
</comment>
<evidence type="ECO:0000313" key="6">
    <source>
        <dbReference type="EMBL" id="AZV79554.1"/>
    </source>
</evidence>
<dbReference type="SUPFAM" id="SSF53850">
    <property type="entry name" value="Periplasmic binding protein-like II"/>
    <property type="match status" value="1"/>
</dbReference>
<dbReference type="CDD" id="cd05466">
    <property type="entry name" value="PBP2_LTTR_substrate"/>
    <property type="match status" value="1"/>
</dbReference>
<dbReference type="InterPro" id="IPR036390">
    <property type="entry name" value="WH_DNA-bd_sf"/>
</dbReference>
<proteinExistence type="inferred from homology"/>
<keyword evidence="7" id="KW-1185">Reference proteome</keyword>
<sequence length="292" mass="32435">MEMHQVRYFLAVCKVENFTRAAESCNVAQPSLTKAIRKLEDEFGGPLFHRERNRSILTELGRRVKPHIDRMAEASMAAKQDAAGFFTDGTMKVRLGVMSTIAPTRMVGFLARLREEVHHLELELKEASGSALIAAMTAGELDVALMAMPNLPDSLYATPLYLERYVVAFPAGHAFQQSNTLSIDTLKGADYLTRVHCEFADHYEALGKSRPLNVNVRYSSEREDWVQAMVAAGLGCSIMPEHLPSMDGITTRPLEDPKVSRCVSLVTVAGRRHSPALAAMVRVAKRHIWPTE</sequence>
<gene>
    <name evidence="6" type="ORF">EBB79_17860</name>
</gene>
<dbReference type="AlphaFoldDB" id="A0A3T0N678"/>
<organism evidence="6 7">
    <name type="scientific">Parasedimentitalea marina</name>
    <dbReference type="NCBI Taxonomy" id="2483033"/>
    <lineage>
        <taxon>Bacteria</taxon>
        <taxon>Pseudomonadati</taxon>
        <taxon>Pseudomonadota</taxon>
        <taxon>Alphaproteobacteria</taxon>
        <taxon>Rhodobacterales</taxon>
        <taxon>Paracoccaceae</taxon>
        <taxon>Parasedimentitalea</taxon>
    </lineage>
</organism>
<dbReference type="EMBL" id="CP033219">
    <property type="protein sequence ID" value="AZV79554.1"/>
    <property type="molecule type" value="Genomic_DNA"/>
</dbReference>
<dbReference type="InterPro" id="IPR005119">
    <property type="entry name" value="LysR_subst-bd"/>
</dbReference>
<accession>A0A3T0N678</accession>
<dbReference type="Gene3D" id="1.10.10.10">
    <property type="entry name" value="Winged helix-like DNA-binding domain superfamily/Winged helix DNA-binding domain"/>
    <property type="match status" value="1"/>
</dbReference>
<dbReference type="InterPro" id="IPR036388">
    <property type="entry name" value="WH-like_DNA-bd_sf"/>
</dbReference>
<dbReference type="Proteomes" id="UP000283063">
    <property type="component" value="Chromosome"/>
</dbReference>
<evidence type="ECO:0000256" key="4">
    <source>
        <dbReference type="ARBA" id="ARBA00023163"/>
    </source>
</evidence>
<protein>
    <submittedName>
        <fullName evidence="6">LysR family transcriptional regulator</fullName>
    </submittedName>
</protein>
<name>A0A3T0N678_9RHOB</name>
<dbReference type="Pfam" id="PF03466">
    <property type="entry name" value="LysR_substrate"/>
    <property type="match status" value="1"/>
</dbReference>
<dbReference type="RefSeq" id="WP_127750144.1">
    <property type="nucleotide sequence ID" value="NZ_CP033219.1"/>
</dbReference>
<dbReference type="FunFam" id="1.10.10.10:FF:000001">
    <property type="entry name" value="LysR family transcriptional regulator"/>
    <property type="match status" value="1"/>
</dbReference>
<keyword evidence="4" id="KW-0804">Transcription</keyword>
<dbReference type="GO" id="GO:0003677">
    <property type="term" value="F:DNA binding"/>
    <property type="evidence" value="ECO:0007669"/>
    <property type="project" value="UniProtKB-KW"/>
</dbReference>
<dbReference type="SUPFAM" id="SSF46785">
    <property type="entry name" value="Winged helix' DNA-binding domain"/>
    <property type="match status" value="1"/>
</dbReference>
<dbReference type="Pfam" id="PF00126">
    <property type="entry name" value="HTH_1"/>
    <property type="match status" value="1"/>
</dbReference>
<keyword evidence="3" id="KW-0238">DNA-binding</keyword>
<dbReference type="Gene3D" id="3.40.190.10">
    <property type="entry name" value="Periplasmic binding protein-like II"/>
    <property type="match status" value="2"/>
</dbReference>
<keyword evidence="2" id="KW-0805">Transcription regulation</keyword>
<dbReference type="GO" id="GO:0003700">
    <property type="term" value="F:DNA-binding transcription factor activity"/>
    <property type="evidence" value="ECO:0007669"/>
    <property type="project" value="InterPro"/>
</dbReference>
<evidence type="ECO:0000256" key="3">
    <source>
        <dbReference type="ARBA" id="ARBA00023125"/>
    </source>
</evidence>
<feature type="domain" description="HTH lysR-type" evidence="5">
    <location>
        <begin position="1"/>
        <end position="58"/>
    </location>
</feature>
<evidence type="ECO:0000313" key="7">
    <source>
        <dbReference type="Proteomes" id="UP000283063"/>
    </source>
</evidence>
<dbReference type="PRINTS" id="PR00039">
    <property type="entry name" value="HTHLYSR"/>
</dbReference>
<dbReference type="PANTHER" id="PTHR30346:SF28">
    <property type="entry name" value="HTH-TYPE TRANSCRIPTIONAL REGULATOR CYNR"/>
    <property type="match status" value="1"/>
</dbReference>
<dbReference type="InterPro" id="IPR000847">
    <property type="entry name" value="LysR_HTH_N"/>
</dbReference>
<dbReference type="KEGG" id="sedi:EBB79_17860"/>
<dbReference type="PANTHER" id="PTHR30346">
    <property type="entry name" value="TRANSCRIPTIONAL DUAL REGULATOR HCAR-RELATED"/>
    <property type="match status" value="1"/>
</dbReference>
<reference evidence="6 7" key="1">
    <citation type="submission" date="2018-10" db="EMBL/GenBank/DDBJ databases">
        <title>Parasedimentitalea marina sp. nov., a psychrophilic bacterium isolated from deep seawater of the New Britain Trench.</title>
        <authorList>
            <person name="Cao J."/>
        </authorList>
    </citation>
    <scope>NUCLEOTIDE SEQUENCE [LARGE SCALE GENOMIC DNA]</scope>
    <source>
        <strain evidence="6 7">W43</strain>
    </source>
</reference>
<evidence type="ECO:0000256" key="1">
    <source>
        <dbReference type="ARBA" id="ARBA00009437"/>
    </source>
</evidence>
<evidence type="ECO:0000259" key="5">
    <source>
        <dbReference type="PROSITE" id="PS50931"/>
    </source>
</evidence>
<dbReference type="PROSITE" id="PS50931">
    <property type="entry name" value="HTH_LYSR"/>
    <property type="match status" value="1"/>
</dbReference>